<proteinExistence type="predicted"/>
<dbReference type="EMBL" id="MN740459">
    <property type="protein sequence ID" value="QHU27646.1"/>
    <property type="molecule type" value="Genomic_DNA"/>
</dbReference>
<accession>A0A6C0L9J7</accession>
<name>A0A6C0L9J7_9ZZZZ</name>
<protein>
    <recommendedName>
        <fullName evidence="2">Deoxynucleotide monophosphate kinase</fullName>
    </recommendedName>
</protein>
<dbReference type="Gene3D" id="3.40.50.300">
    <property type="entry name" value="P-loop containing nucleotide triphosphate hydrolases"/>
    <property type="match status" value="1"/>
</dbReference>
<sequence>MSNIIAICGAKRSGKDVLAKHLVATRGFKKLSFAGPLKKAVKELFNFNDIQVGIDEDNAVGDEKEIIDERWGISPRKALQFFGTEIMQHAINELIPNTNKGFLADILLSRISGNSCDSYVISDMRFLHEYNKLKSSVEVGKSCSLIVVKISRPAVNISEVAGVAGCVGGVRDAHISENEYIDIPYDVEIINDGAISDLTDLFDIYYDSREGIALIEGANM</sequence>
<evidence type="ECO:0000313" key="1">
    <source>
        <dbReference type="EMBL" id="QHU27646.1"/>
    </source>
</evidence>
<reference evidence="1" key="1">
    <citation type="journal article" date="2020" name="Nature">
        <title>Giant virus diversity and host interactions through global metagenomics.</title>
        <authorList>
            <person name="Schulz F."/>
            <person name="Roux S."/>
            <person name="Paez-Espino D."/>
            <person name="Jungbluth S."/>
            <person name="Walsh D.A."/>
            <person name="Denef V.J."/>
            <person name="McMahon K.D."/>
            <person name="Konstantinidis K.T."/>
            <person name="Eloe-Fadrosh E.A."/>
            <person name="Kyrpides N.C."/>
            <person name="Woyke T."/>
        </authorList>
    </citation>
    <scope>NUCLEOTIDE SEQUENCE</scope>
    <source>
        <strain evidence="1">GVMAG-M-3300027769-26</strain>
    </source>
</reference>
<evidence type="ECO:0008006" key="2">
    <source>
        <dbReference type="Google" id="ProtNLM"/>
    </source>
</evidence>
<dbReference type="InterPro" id="IPR027417">
    <property type="entry name" value="P-loop_NTPase"/>
</dbReference>
<organism evidence="1">
    <name type="scientific">viral metagenome</name>
    <dbReference type="NCBI Taxonomy" id="1070528"/>
    <lineage>
        <taxon>unclassified sequences</taxon>
        <taxon>metagenomes</taxon>
        <taxon>organismal metagenomes</taxon>
    </lineage>
</organism>
<dbReference type="SUPFAM" id="SSF52540">
    <property type="entry name" value="P-loop containing nucleoside triphosphate hydrolases"/>
    <property type="match status" value="1"/>
</dbReference>
<dbReference type="AlphaFoldDB" id="A0A6C0L9J7"/>